<evidence type="ECO:0000256" key="6">
    <source>
        <dbReference type="ARBA" id="ARBA00022989"/>
    </source>
</evidence>
<evidence type="ECO:0000313" key="10">
    <source>
        <dbReference type="EMBL" id="PSB59459.1"/>
    </source>
</evidence>
<proteinExistence type="predicted"/>
<comment type="subcellular location">
    <subcellularLocation>
        <location evidence="1">Cell inner membrane</location>
        <topology evidence="1">Single-pass membrane protein</topology>
    </subcellularLocation>
</comment>
<dbReference type="AlphaFoldDB" id="A0A2T1GNE5"/>
<dbReference type="InterPro" id="IPR022346">
    <property type="entry name" value="T2SS_GspH"/>
</dbReference>
<comment type="caution">
    <text evidence="10">The sequence shown here is derived from an EMBL/GenBank/DDBJ whole genome shotgun (WGS) entry which is preliminary data.</text>
</comment>
<keyword evidence="7 8" id="KW-0472">Membrane</keyword>
<dbReference type="Proteomes" id="UP000238937">
    <property type="component" value="Unassembled WGS sequence"/>
</dbReference>
<protein>
    <recommendedName>
        <fullName evidence="9">General secretion pathway GspH domain-containing protein</fullName>
    </recommendedName>
</protein>
<reference evidence="10 11" key="1">
    <citation type="submission" date="2018-03" db="EMBL/GenBank/DDBJ databases">
        <title>The ancient ancestry and fast evolution of plastids.</title>
        <authorList>
            <person name="Moore K.R."/>
            <person name="Magnabosco C."/>
            <person name="Momper L."/>
            <person name="Gold D.A."/>
            <person name="Bosak T."/>
            <person name="Fournier G.P."/>
        </authorList>
    </citation>
    <scope>NUCLEOTIDE SEQUENCE [LARGE SCALE GENOMIC DNA]</scope>
    <source>
        <strain evidence="10 11">CCALA 037</strain>
    </source>
</reference>
<dbReference type="Gene3D" id="3.30.700.10">
    <property type="entry name" value="Glycoprotein, Type 4 Pilin"/>
    <property type="match status" value="1"/>
</dbReference>
<organism evidence="10 11">
    <name type="scientific">Chamaesiphon polymorphus CCALA 037</name>
    <dbReference type="NCBI Taxonomy" id="2107692"/>
    <lineage>
        <taxon>Bacteria</taxon>
        <taxon>Bacillati</taxon>
        <taxon>Cyanobacteriota</taxon>
        <taxon>Cyanophyceae</taxon>
        <taxon>Gomontiellales</taxon>
        <taxon>Chamaesiphonaceae</taxon>
        <taxon>Chamaesiphon</taxon>
    </lineage>
</organism>
<evidence type="ECO:0000256" key="1">
    <source>
        <dbReference type="ARBA" id="ARBA00004377"/>
    </source>
</evidence>
<evidence type="ECO:0000256" key="7">
    <source>
        <dbReference type="ARBA" id="ARBA00023136"/>
    </source>
</evidence>
<keyword evidence="6 8" id="KW-1133">Transmembrane helix</keyword>
<keyword evidence="3" id="KW-0488">Methylation</keyword>
<evidence type="ECO:0000259" key="9">
    <source>
        <dbReference type="Pfam" id="PF12019"/>
    </source>
</evidence>
<keyword evidence="4" id="KW-0997">Cell inner membrane</keyword>
<evidence type="ECO:0000256" key="3">
    <source>
        <dbReference type="ARBA" id="ARBA00022481"/>
    </source>
</evidence>
<keyword evidence="5 8" id="KW-0812">Transmembrane</keyword>
<dbReference type="InterPro" id="IPR012902">
    <property type="entry name" value="N_methyl_site"/>
</dbReference>
<evidence type="ECO:0000256" key="5">
    <source>
        <dbReference type="ARBA" id="ARBA00022692"/>
    </source>
</evidence>
<feature type="transmembrane region" description="Helical" evidence="8">
    <location>
        <begin position="18"/>
        <end position="39"/>
    </location>
</feature>
<dbReference type="GO" id="GO:0015627">
    <property type="term" value="C:type II protein secretion system complex"/>
    <property type="evidence" value="ECO:0007669"/>
    <property type="project" value="InterPro"/>
</dbReference>
<keyword evidence="2" id="KW-1003">Cell membrane</keyword>
<keyword evidence="11" id="KW-1185">Reference proteome</keyword>
<dbReference type="InterPro" id="IPR045584">
    <property type="entry name" value="Pilin-like"/>
</dbReference>
<dbReference type="Pfam" id="PF07963">
    <property type="entry name" value="N_methyl"/>
    <property type="match status" value="1"/>
</dbReference>
<name>A0A2T1GNE5_9CYAN</name>
<evidence type="ECO:0000256" key="2">
    <source>
        <dbReference type="ARBA" id="ARBA00022475"/>
    </source>
</evidence>
<gene>
    <name evidence="10" type="ORF">C7B77_00710</name>
</gene>
<dbReference type="RefSeq" id="WP_106299403.1">
    <property type="nucleotide sequence ID" value="NZ_PVWO01000005.1"/>
</dbReference>
<evidence type="ECO:0000256" key="4">
    <source>
        <dbReference type="ARBA" id="ARBA00022519"/>
    </source>
</evidence>
<feature type="domain" description="General secretion pathway GspH" evidence="9">
    <location>
        <begin position="48"/>
        <end position="140"/>
    </location>
</feature>
<accession>A0A2T1GNE5</accession>
<dbReference type="Pfam" id="PF12019">
    <property type="entry name" value="GspH"/>
    <property type="match status" value="1"/>
</dbReference>
<dbReference type="SUPFAM" id="SSF54523">
    <property type="entry name" value="Pili subunits"/>
    <property type="match status" value="1"/>
</dbReference>
<dbReference type="EMBL" id="PVWO01000005">
    <property type="protein sequence ID" value="PSB59459.1"/>
    <property type="molecule type" value="Genomic_DNA"/>
</dbReference>
<evidence type="ECO:0000313" key="11">
    <source>
        <dbReference type="Proteomes" id="UP000238937"/>
    </source>
</evidence>
<dbReference type="GO" id="GO:0005886">
    <property type="term" value="C:plasma membrane"/>
    <property type="evidence" value="ECO:0007669"/>
    <property type="project" value="UniProtKB-SubCell"/>
</dbReference>
<dbReference type="GO" id="GO:0015628">
    <property type="term" value="P:protein secretion by the type II secretion system"/>
    <property type="evidence" value="ECO:0007669"/>
    <property type="project" value="InterPro"/>
</dbReference>
<dbReference type="NCBIfam" id="TIGR02532">
    <property type="entry name" value="IV_pilin_GFxxxE"/>
    <property type="match status" value="1"/>
</dbReference>
<evidence type="ECO:0000256" key="8">
    <source>
        <dbReference type="SAM" id="Phobius"/>
    </source>
</evidence>
<dbReference type="OrthoDB" id="428628at2"/>
<sequence length="162" mass="17607">MRHFNVSKDLGFTLTESLIVLAIVGILIAMAIPSTIAAIDRAKLAQATDLVTASLQQAQREAIRRNRSCTLTLDKANRKIVGREGCLLTDDRILPQPIDLDYTGASDSIEYGIRGNTTTNKTIVLKVRNSPYIRCLTVSAPLGIIRVGTYDSAANACRKFTG</sequence>